<comment type="similarity">
    <text evidence="1">Belongs to the aldehyde dehydrogenase family.</text>
</comment>
<dbReference type="SUPFAM" id="SSF53720">
    <property type="entry name" value="ALDH-like"/>
    <property type="match status" value="1"/>
</dbReference>
<evidence type="ECO:0000256" key="2">
    <source>
        <dbReference type="ARBA" id="ARBA00023002"/>
    </source>
</evidence>
<sequence length="481" mass="52569">MIRKLMIINNQFVDSINGEYLEVINPATEEKMGEVPRATKEQVEEAVKSAHRAFQTWSKLTPFDRARYMHKAADIIEQKAEEIGRVLTAEEGKPLKEGISEVKGSAEVIRYFAEGAKRVFGEIIPLNKGNVESLVIKQPAGVVAAISPWNYPVQLLSWKVGAALAAGCTVVAKPPSETPISPLMFLECFVEAGLPEGVVNGITGSGSVIGKALVLHPLVKKVSFTGSTEAGKQVMSYCAEGVKRVTLELGGQSPLIVFEDADFDEAVKGAVRRSFRNMGQVCNAINRIYVQRSVYDRFLEAFVEGTRKLRIGNGLTDPDVDLGPMVSLSTLEKVKEHVEDAIKKGARLLYGGKKPEGEAFKKGYFFEPTILADTTHEMLIMKEETFGPAVGVMPFDSLDEVIDWANSTRYGLAAYVYTSNINIARKVCLGLECGNIGLNNVDVATIYAPYTGWKESGFGTDLGPGGIESYLEVKHIKVTYK</sequence>
<dbReference type="PANTHER" id="PTHR43353">
    <property type="entry name" value="SUCCINATE-SEMIALDEHYDE DEHYDROGENASE, MITOCHONDRIAL"/>
    <property type="match status" value="1"/>
</dbReference>
<feature type="domain" description="Aldehyde dehydrogenase" evidence="3">
    <location>
        <begin position="13"/>
        <end position="476"/>
    </location>
</feature>
<organism evidence="4 5">
    <name type="scientific">Thermatribacter velox</name>
    <dbReference type="NCBI Taxonomy" id="3039681"/>
    <lineage>
        <taxon>Bacteria</taxon>
        <taxon>Pseudomonadati</taxon>
        <taxon>Atribacterota</taxon>
        <taxon>Atribacteria</taxon>
        <taxon>Atribacterales</taxon>
        <taxon>Thermatribacteraceae</taxon>
        <taxon>Thermatribacter</taxon>
    </lineage>
</organism>
<dbReference type="InterPro" id="IPR015590">
    <property type="entry name" value="Aldehyde_DH_dom"/>
</dbReference>
<keyword evidence="2 4" id="KW-0560">Oxidoreductase</keyword>
<dbReference type="RefSeq" id="WP_369019042.1">
    <property type="nucleotide sequence ID" value="NZ_CP121689.1"/>
</dbReference>
<dbReference type="Proteomes" id="UP001461341">
    <property type="component" value="Chromosome"/>
</dbReference>
<protein>
    <submittedName>
        <fullName evidence="4">NAD-dependent succinate-semialdehyde dehydrogenase</fullName>
        <ecNumber evidence="4">1.2.1.-</ecNumber>
    </submittedName>
</protein>
<dbReference type="InterPro" id="IPR016163">
    <property type="entry name" value="Ald_DH_C"/>
</dbReference>
<reference evidence="4 5" key="1">
    <citation type="submission" date="2023-03" db="EMBL/GenBank/DDBJ databases">
        <title>Novel Species.</title>
        <authorList>
            <person name="Ma S."/>
        </authorList>
    </citation>
    <scope>NUCLEOTIDE SEQUENCE [LARGE SCALE GENOMIC DNA]</scope>
    <source>
        <strain evidence="4 5">B11</strain>
    </source>
</reference>
<dbReference type="EC" id="1.2.1.-" evidence="4"/>
<dbReference type="InterPro" id="IPR016161">
    <property type="entry name" value="Ald_DH/histidinol_DH"/>
</dbReference>
<dbReference type="GO" id="GO:0016491">
    <property type="term" value="F:oxidoreductase activity"/>
    <property type="evidence" value="ECO:0007669"/>
    <property type="project" value="UniProtKB-KW"/>
</dbReference>
<evidence type="ECO:0000313" key="5">
    <source>
        <dbReference type="Proteomes" id="UP001461341"/>
    </source>
</evidence>
<proteinExistence type="inferred from homology"/>
<evidence type="ECO:0000259" key="3">
    <source>
        <dbReference type="Pfam" id="PF00171"/>
    </source>
</evidence>
<dbReference type="EMBL" id="CP121689">
    <property type="protein sequence ID" value="WZL76878.1"/>
    <property type="molecule type" value="Genomic_DNA"/>
</dbReference>
<dbReference type="Pfam" id="PF00171">
    <property type="entry name" value="Aldedh"/>
    <property type="match status" value="1"/>
</dbReference>
<dbReference type="Gene3D" id="3.40.309.10">
    <property type="entry name" value="Aldehyde Dehydrogenase, Chain A, domain 2"/>
    <property type="match status" value="1"/>
</dbReference>
<dbReference type="InterPro" id="IPR016160">
    <property type="entry name" value="Ald_DH_CS_CYS"/>
</dbReference>
<evidence type="ECO:0000256" key="1">
    <source>
        <dbReference type="ARBA" id="ARBA00009986"/>
    </source>
</evidence>
<dbReference type="PANTHER" id="PTHR43353:SF5">
    <property type="entry name" value="SUCCINATE-SEMIALDEHYDE DEHYDROGENASE, MITOCHONDRIAL"/>
    <property type="match status" value="1"/>
</dbReference>
<dbReference type="InterPro" id="IPR016162">
    <property type="entry name" value="Ald_DH_N"/>
</dbReference>
<dbReference type="CDD" id="cd07103">
    <property type="entry name" value="ALDH_F5_SSADH_GabD"/>
    <property type="match status" value="1"/>
</dbReference>
<name>A0ABZ2YGG2_9BACT</name>
<evidence type="ECO:0000313" key="4">
    <source>
        <dbReference type="EMBL" id="WZL76878.1"/>
    </source>
</evidence>
<gene>
    <name evidence="4" type="ORF">QBE54_03890</name>
</gene>
<keyword evidence="5" id="KW-1185">Reference proteome</keyword>
<accession>A0ABZ2YGG2</accession>
<dbReference type="Gene3D" id="3.40.605.10">
    <property type="entry name" value="Aldehyde Dehydrogenase, Chain A, domain 1"/>
    <property type="match status" value="1"/>
</dbReference>
<dbReference type="InterPro" id="IPR050740">
    <property type="entry name" value="Aldehyde_DH_Superfamily"/>
</dbReference>
<dbReference type="PROSITE" id="PS00070">
    <property type="entry name" value="ALDEHYDE_DEHYDR_CYS"/>
    <property type="match status" value="1"/>
</dbReference>